<feature type="compositionally biased region" description="Polar residues" evidence="1">
    <location>
        <begin position="153"/>
        <end position="168"/>
    </location>
</feature>
<keyword evidence="2" id="KW-1133">Transmembrane helix</keyword>
<dbReference type="AlphaFoldDB" id="A0A939JB67"/>
<proteinExistence type="predicted"/>
<keyword evidence="2" id="KW-0472">Membrane</keyword>
<feature type="transmembrane region" description="Helical" evidence="2">
    <location>
        <begin position="20"/>
        <end position="44"/>
    </location>
</feature>
<feature type="region of interest" description="Disordered" evidence="1">
    <location>
        <begin position="149"/>
        <end position="168"/>
    </location>
</feature>
<comment type="caution">
    <text evidence="3">The sequence shown here is derived from an EMBL/GenBank/DDBJ whole genome shotgun (WGS) entry which is preliminary data.</text>
</comment>
<evidence type="ECO:0000313" key="3">
    <source>
        <dbReference type="EMBL" id="MBO0347138.1"/>
    </source>
</evidence>
<evidence type="ECO:0000313" key="4">
    <source>
        <dbReference type="Proteomes" id="UP000664779"/>
    </source>
</evidence>
<keyword evidence="4" id="KW-1185">Reference proteome</keyword>
<dbReference type="Proteomes" id="UP000664779">
    <property type="component" value="Unassembled WGS sequence"/>
</dbReference>
<evidence type="ECO:0000256" key="1">
    <source>
        <dbReference type="SAM" id="MobiDB-lite"/>
    </source>
</evidence>
<dbReference type="RefSeq" id="WP_206943829.1">
    <property type="nucleotide sequence ID" value="NZ_JAFLNF010000009.1"/>
</dbReference>
<protein>
    <submittedName>
        <fullName evidence="3">Antibiotic resistance protein VanZ</fullName>
    </submittedName>
</protein>
<gene>
    <name evidence="3" type="ORF">J0X15_18060</name>
</gene>
<evidence type="ECO:0000256" key="2">
    <source>
        <dbReference type="SAM" id="Phobius"/>
    </source>
</evidence>
<organism evidence="3 4">
    <name type="scientific">Roseibium limicola</name>
    <dbReference type="NCBI Taxonomy" id="2816037"/>
    <lineage>
        <taxon>Bacteria</taxon>
        <taxon>Pseudomonadati</taxon>
        <taxon>Pseudomonadota</taxon>
        <taxon>Alphaproteobacteria</taxon>
        <taxon>Hyphomicrobiales</taxon>
        <taxon>Stappiaceae</taxon>
        <taxon>Roseibium</taxon>
    </lineage>
</organism>
<dbReference type="EMBL" id="JAFLNF010000009">
    <property type="protein sequence ID" value="MBO0347138.1"/>
    <property type="molecule type" value="Genomic_DNA"/>
</dbReference>
<accession>A0A939JB67</accession>
<reference evidence="3" key="1">
    <citation type="submission" date="2021-03" db="EMBL/GenBank/DDBJ databases">
        <title>Roseibium sp. CAU 1637 isolated from Incheon.</title>
        <authorList>
            <person name="Kim W."/>
        </authorList>
    </citation>
    <scope>NUCLEOTIDE SEQUENCE</scope>
    <source>
        <strain evidence="3">CAU 1637</strain>
    </source>
</reference>
<feature type="transmembrane region" description="Helical" evidence="2">
    <location>
        <begin position="80"/>
        <end position="98"/>
    </location>
</feature>
<feature type="transmembrane region" description="Helical" evidence="2">
    <location>
        <begin position="104"/>
        <end position="125"/>
    </location>
</feature>
<sequence>MPSIRVPVPSFIQRYVDRSYLDVSLIRLLPLTALMTFGVLAGLVFNTGVGHPYDKIIHIGFYALLTLSIHTLFGCRLRLSAAVAFSMGVGGEIVQAFVPHHEASMADAFANGIGVALVVAAIALLRSEEKQALKEAPVEIDYYSTMGLEPYRSRTSSPEAPSSRTSEK</sequence>
<feature type="transmembrane region" description="Helical" evidence="2">
    <location>
        <begin position="56"/>
        <end position="73"/>
    </location>
</feature>
<name>A0A939JB67_9HYPH</name>
<keyword evidence="2" id="KW-0812">Transmembrane</keyword>